<dbReference type="STRING" id="1123272.SAMN02745824_0158"/>
<dbReference type="Pfam" id="PF05521">
    <property type="entry name" value="Phage_HCP"/>
    <property type="match status" value="1"/>
</dbReference>
<evidence type="ECO:0000313" key="2">
    <source>
        <dbReference type="Proteomes" id="UP000185192"/>
    </source>
</evidence>
<gene>
    <name evidence="1" type="ORF">SAMN02745824_0158</name>
</gene>
<protein>
    <submittedName>
        <fullName evidence="1">Phage head-tail joining protein</fullName>
    </submittedName>
</protein>
<evidence type="ECO:0000313" key="1">
    <source>
        <dbReference type="EMBL" id="SIN59629.1"/>
    </source>
</evidence>
<dbReference type="InterPro" id="IPR008767">
    <property type="entry name" value="Phage_SPP1_head-tail_adaptor"/>
</dbReference>
<dbReference type="EMBL" id="FSQW01000001">
    <property type="protein sequence ID" value="SIN59629.1"/>
    <property type="molecule type" value="Genomic_DNA"/>
</dbReference>
<dbReference type="OrthoDB" id="7595869at2"/>
<dbReference type="AlphaFoldDB" id="A0A1N6CMF3"/>
<accession>A0A1N6CMF3</accession>
<name>A0A1N6CMF3_9SPHN</name>
<keyword evidence="2" id="KW-1185">Reference proteome</keyword>
<dbReference type="Proteomes" id="UP000185192">
    <property type="component" value="Unassembled WGS sequence"/>
</dbReference>
<dbReference type="RefSeq" id="WP_074203276.1">
    <property type="nucleotide sequence ID" value="NZ_FSQW01000001.1"/>
</dbReference>
<sequence length="112" mass="12662">MVREKSREFAGTLREWIRVERPVNVRDGSGSASGEFELIGEYHASATPAGTGAESIAESRSALLVWQFRMRQSDAILPGDRIIWNDRILTVRNVIAELRPTPRTRILAEENR</sequence>
<reference evidence="2" key="1">
    <citation type="submission" date="2016-11" db="EMBL/GenBank/DDBJ databases">
        <authorList>
            <person name="Varghese N."/>
            <person name="Submissions S."/>
        </authorList>
    </citation>
    <scope>NUCLEOTIDE SEQUENCE [LARGE SCALE GENOMIC DNA]</scope>
    <source>
        <strain evidence="2">DSM 22363</strain>
    </source>
</reference>
<proteinExistence type="predicted"/>
<dbReference type="InterPro" id="IPR038666">
    <property type="entry name" value="SSP1_head-tail_sf"/>
</dbReference>
<organism evidence="1 2">
    <name type="scientific">Parasphingorhabdus marina DSM 22363</name>
    <dbReference type="NCBI Taxonomy" id="1123272"/>
    <lineage>
        <taxon>Bacteria</taxon>
        <taxon>Pseudomonadati</taxon>
        <taxon>Pseudomonadota</taxon>
        <taxon>Alphaproteobacteria</taxon>
        <taxon>Sphingomonadales</taxon>
        <taxon>Sphingomonadaceae</taxon>
        <taxon>Parasphingorhabdus</taxon>
    </lineage>
</organism>
<dbReference type="Gene3D" id="2.40.10.270">
    <property type="entry name" value="Bacteriophage SPP1 head-tail adaptor protein"/>
    <property type="match status" value="1"/>
</dbReference>